<evidence type="ECO:0000259" key="1">
    <source>
        <dbReference type="Pfam" id="PF13556"/>
    </source>
</evidence>
<accession>A0A2A5RJL0</accession>
<dbReference type="InterPro" id="IPR009057">
    <property type="entry name" value="Homeodomain-like_sf"/>
</dbReference>
<dbReference type="OrthoDB" id="9792148at2"/>
<dbReference type="Proteomes" id="UP000218181">
    <property type="component" value="Unassembled WGS sequence"/>
</dbReference>
<sequence>MEKEQIRAIRRLYEHVDKVNLTQREQQMLALLNNEQQEMDFHTLGNGIYRIIQFKSNSFLELSTTLKLLLPDLIRVNQEEQLVIEQFSGENLTKSELFDVLKTLSQDTGEHIHAYVGFFVERDDLKSLYFEEKMAFEQGQSYSEMLISKSLKVHSSPMLKKIQYRLKENIEDQHLVKSLYQTSGNQAQAAKLLYVHRNTLLNKIKKFEQKYGLQLMGSDLILAYNLL</sequence>
<proteinExistence type="predicted"/>
<dbReference type="AlphaFoldDB" id="A0A2A5RJL0"/>
<dbReference type="InterPro" id="IPR025736">
    <property type="entry name" value="PucR_C-HTH_dom"/>
</dbReference>
<dbReference type="RefSeq" id="WP_096818626.1">
    <property type="nucleotide sequence ID" value="NZ_JXJU01000009.1"/>
</dbReference>
<evidence type="ECO:0000313" key="3">
    <source>
        <dbReference type="Proteomes" id="UP000218181"/>
    </source>
</evidence>
<organism evidence="2 3">
    <name type="scientific">Lactococcus fujiensis JCM 16395</name>
    <dbReference type="NCBI Taxonomy" id="1291764"/>
    <lineage>
        <taxon>Bacteria</taxon>
        <taxon>Bacillati</taxon>
        <taxon>Bacillota</taxon>
        <taxon>Bacilli</taxon>
        <taxon>Lactobacillales</taxon>
        <taxon>Streptococcaceae</taxon>
        <taxon>Lactococcus</taxon>
    </lineage>
</organism>
<gene>
    <name evidence="2" type="ORF">RT41_GL001966</name>
</gene>
<dbReference type="InterPro" id="IPR002197">
    <property type="entry name" value="HTH_Fis"/>
</dbReference>
<dbReference type="EMBL" id="JXJU01000009">
    <property type="protein sequence ID" value="PCR99325.1"/>
    <property type="molecule type" value="Genomic_DNA"/>
</dbReference>
<dbReference type="STRING" id="1291764.GCA_001311235_01408"/>
<protein>
    <recommendedName>
        <fullName evidence="1">PucR C-terminal helix-turn-helix domain-containing protein</fullName>
    </recommendedName>
</protein>
<dbReference type="Gene3D" id="1.10.10.60">
    <property type="entry name" value="Homeodomain-like"/>
    <property type="match status" value="1"/>
</dbReference>
<dbReference type="Pfam" id="PF13556">
    <property type="entry name" value="HTH_30"/>
    <property type="match status" value="1"/>
</dbReference>
<reference evidence="2 3" key="1">
    <citation type="submission" date="2014-12" db="EMBL/GenBank/DDBJ databases">
        <title>Draft genome sequences of 10 type strains of Lactococcus.</title>
        <authorList>
            <person name="Sun Z."/>
            <person name="Zhong Z."/>
            <person name="Liu W."/>
            <person name="Zhang W."/>
            <person name="Zhang H."/>
        </authorList>
    </citation>
    <scope>NUCLEOTIDE SEQUENCE [LARGE SCALE GENOMIC DNA]</scope>
    <source>
        <strain evidence="2 3">JCM 16395</strain>
    </source>
</reference>
<dbReference type="SUPFAM" id="SSF46689">
    <property type="entry name" value="Homeodomain-like"/>
    <property type="match status" value="1"/>
</dbReference>
<dbReference type="GO" id="GO:0043565">
    <property type="term" value="F:sequence-specific DNA binding"/>
    <property type="evidence" value="ECO:0007669"/>
    <property type="project" value="InterPro"/>
</dbReference>
<feature type="domain" description="PucR C-terminal helix-turn-helix" evidence="1">
    <location>
        <begin position="178"/>
        <end position="219"/>
    </location>
</feature>
<name>A0A2A5RJL0_9LACT</name>
<keyword evidence="3" id="KW-1185">Reference proteome</keyword>
<dbReference type="PRINTS" id="PR01590">
    <property type="entry name" value="HTHFIS"/>
</dbReference>
<evidence type="ECO:0000313" key="2">
    <source>
        <dbReference type="EMBL" id="PCR99325.1"/>
    </source>
</evidence>
<comment type="caution">
    <text evidence="2">The sequence shown here is derived from an EMBL/GenBank/DDBJ whole genome shotgun (WGS) entry which is preliminary data.</text>
</comment>